<sequence>MAQHQEKNNQENKTDSNSSARKQSHPRKVYLVDGARTPFLKARGRPGPFSPVDFAVQCGRPLLLRQPMPADAFDQVILGCVNVVPSEMNPARIAALRLGMGETMPAFTVQINCGSGMQSIDTAFKYIRDGDSDLILAGGTEALSHAPMVLQTGAVEWLAGLNAASSPQDYARQLGQFSPKDFKPEISLAKGLTDPIVGLSMGQTAEVLAQQFNITRQQADEYAVSSHQRLARAQEEGWLDDEVEPAISPEGELFRHDDGVRADTSTEALGKLKAAFEPPFGQVTPGNSSQVTDGASWLILASEEAVEKYGLKPRAVLVDSEWAALDPRIMGLGPVLSSTALLKRHNAGLNDIDLWEINEAFAAQVLACTKAWDDPEFCRVALGLDKPMGKLDPERLNIDGGAVAIGHPVGTSGNRIVLHLMNALHRKGVRRGIATECIGGGQSGAMLIEAV</sequence>
<dbReference type="SUPFAM" id="SSF53901">
    <property type="entry name" value="Thiolase-like"/>
    <property type="match status" value="2"/>
</dbReference>
<protein>
    <submittedName>
        <fullName evidence="9">Acetyl-CoA C-acetyltransferase</fullName>
        <ecNumber evidence="9">2.3.1.9</ecNumber>
    </submittedName>
</protein>
<dbReference type="PROSITE" id="PS00737">
    <property type="entry name" value="THIOLASE_2"/>
    <property type="match status" value="1"/>
</dbReference>
<evidence type="ECO:0000313" key="9">
    <source>
        <dbReference type="EMBL" id="NMT62083.1"/>
    </source>
</evidence>
<dbReference type="EMBL" id="JABCKY010000001">
    <property type="protein sequence ID" value="NMT62083.1"/>
    <property type="molecule type" value="Genomic_DNA"/>
</dbReference>
<dbReference type="InterPro" id="IPR002155">
    <property type="entry name" value="Thiolase"/>
</dbReference>
<dbReference type="AlphaFoldDB" id="A0A7Y0RAQ1"/>
<dbReference type="Gene3D" id="3.40.47.10">
    <property type="match status" value="1"/>
</dbReference>
<comment type="caution">
    <text evidence="9">The sequence shown here is derived from an EMBL/GenBank/DDBJ whole genome shotgun (WGS) entry which is preliminary data.</text>
</comment>
<feature type="active site" description="Acyl-thioester intermediate" evidence="4">
    <location>
        <position position="113"/>
    </location>
</feature>
<evidence type="ECO:0000259" key="8">
    <source>
        <dbReference type="Pfam" id="PF02803"/>
    </source>
</evidence>
<dbReference type="PANTHER" id="PTHR18919:SF151">
    <property type="entry name" value="BLR2427 PROTEIN"/>
    <property type="match status" value="1"/>
</dbReference>
<evidence type="ECO:0000256" key="3">
    <source>
        <dbReference type="ARBA" id="ARBA00023315"/>
    </source>
</evidence>
<dbReference type="PIRSF" id="PIRSF000429">
    <property type="entry name" value="Ac-CoA_Ac_transf"/>
    <property type="match status" value="1"/>
</dbReference>
<dbReference type="InterPro" id="IPR020616">
    <property type="entry name" value="Thiolase_N"/>
</dbReference>
<feature type="domain" description="Thiolase C-terminal" evidence="8">
    <location>
        <begin position="311"/>
        <end position="449"/>
    </location>
</feature>
<proteinExistence type="inferred from homology"/>
<feature type="compositionally biased region" description="Basic and acidic residues" evidence="6">
    <location>
        <begin position="1"/>
        <end position="14"/>
    </location>
</feature>
<organism evidence="9 10">
    <name type="scientific">Marinobacter orientalis</name>
    <dbReference type="NCBI Taxonomy" id="1928859"/>
    <lineage>
        <taxon>Bacteria</taxon>
        <taxon>Pseudomonadati</taxon>
        <taxon>Pseudomonadota</taxon>
        <taxon>Gammaproteobacteria</taxon>
        <taxon>Pseudomonadales</taxon>
        <taxon>Marinobacteraceae</taxon>
        <taxon>Marinobacter</taxon>
    </lineage>
</organism>
<dbReference type="Pfam" id="PF00108">
    <property type="entry name" value="Thiolase_N"/>
    <property type="match status" value="1"/>
</dbReference>
<feature type="active site" description="Proton acceptor" evidence="4">
    <location>
        <position position="437"/>
    </location>
</feature>
<gene>
    <name evidence="9" type="ORF">HIU99_00585</name>
</gene>
<dbReference type="RefSeq" id="WP_135953495.1">
    <property type="nucleotide sequence ID" value="NZ_JABCKY010000001.1"/>
</dbReference>
<evidence type="ECO:0000259" key="7">
    <source>
        <dbReference type="Pfam" id="PF00108"/>
    </source>
</evidence>
<comment type="similarity">
    <text evidence="1 5">Belongs to the thiolase-like superfamily. Thiolase family.</text>
</comment>
<dbReference type="GO" id="GO:0003985">
    <property type="term" value="F:acetyl-CoA C-acetyltransferase activity"/>
    <property type="evidence" value="ECO:0007669"/>
    <property type="project" value="UniProtKB-EC"/>
</dbReference>
<feature type="region of interest" description="Disordered" evidence="6">
    <location>
        <begin position="1"/>
        <end position="28"/>
    </location>
</feature>
<accession>A0A7Y0RAQ1</accession>
<dbReference type="NCBIfam" id="NF006030">
    <property type="entry name" value="PRK08170.1"/>
    <property type="match status" value="1"/>
</dbReference>
<dbReference type="InterPro" id="IPR020613">
    <property type="entry name" value="Thiolase_CS"/>
</dbReference>
<dbReference type="Proteomes" id="UP000567186">
    <property type="component" value="Unassembled WGS sequence"/>
</dbReference>
<keyword evidence="3 5" id="KW-0012">Acyltransferase</keyword>
<reference evidence="9 10" key="1">
    <citation type="submission" date="2020-04" db="EMBL/GenBank/DDBJ databases">
        <title>Marinobacter oceani sp. nov., isolated from marine solar saltern.</title>
        <authorList>
            <person name="Chen X.-Y."/>
        </authorList>
    </citation>
    <scope>NUCLEOTIDE SEQUENCE [LARGE SCALE GENOMIC DNA]</scope>
    <source>
        <strain evidence="9 10">W62</strain>
    </source>
</reference>
<evidence type="ECO:0000256" key="1">
    <source>
        <dbReference type="ARBA" id="ARBA00010982"/>
    </source>
</evidence>
<evidence type="ECO:0000256" key="4">
    <source>
        <dbReference type="PIRSR" id="PIRSR000429-1"/>
    </source>
</evidence>
<dbReference type="InterPro" id="IPR016039">
    <property type="entry name" value="Thiolase-like"/>
</dbReference>
<keyword evidence="10" id="KW-1185">Reference proteome</keyword>
<keyword evidence="2 5" id="KW-0808">Transferase</keyword>
<feature type="active site" description="Proton acceptor" evidence="4">
    <location>
        <position position="407"/>
    </location>
</feature>
<dbReference type="PANTHER" id="PTHR18919">
    <property type="entry name" value="ACETYL-COA C-ACYLTRANSFERASE"/>
    <property type="match status" value="1"/>
</dbReference>
<dbReference type="NCBIfam" id="TIGR01930">
    <property type="entry name" value="AcCoA-C-Actrans"/>
    <property type="match status" value="1"/>
</dbReference>
<dbReference type="Pfam" id="PF02803">
    <property type="entry name" value="Thiolase_C"/>
    <property type="match status" value="1"/>
</dbReference>
<dbReference type="InterPro" id="IPR020617">
    <property type="entry name" value="Thiolase_C"/>
</dbReference>
<evidence type="ECO:0000256" key="6">
    <source>
        <dbReference type="SAM" id="MobiDB-lite"/>
    </source>
</evidence>
<evidence type="ECO:0000256" key="2">
    <source>
        <dbReference type="ARBA" id="ARBA00022679"/>
    </source>
</evidence>
<feature type="domain" description="Thiolase N-terminal" evidence="7">
    <location>
        <begin position="29"/>
        <end position="304"/>
    </location>
</feature>
<dbReference type="EC" id="2.3.1.9" evidence="9"/>
<dbReference type="OrthoDB" id="8951704at2"/>
<evidence type="ECO:0000313" key="10">
    <source>
        <dbReference type="Proteomes" id="UP000567186"/>
    </source>
</evidence>
<dbReference type="CDD" id="cd00751">
    <property type="entry name" value="thiolase"/>
    <property type="match status" value="1"/>
</dbReference>
<evidence type="ECO:0000256" key="5">
    <source>
        <dbReference type="RuleBase" id="RU003557"/>
    </source>
</evidence>
<name>A0A7Y0RAQ1_9GAMM</name>